<feature type="transmembrane region" description="Helical" evidence="6">
    <location>
        <begin position="498"/>
        <end position="520"/>
    </location>
</feature>
<feature type="compositionally biased region" description="Polar residues" evidence="5">
    <location>
        <begin position="31"/>
        <end position="52"/>
    </location>
</feature>
<dbReference type="PANTHER" id="PTHR10924">
    <property type="entry name" value="MAJOR FACILITATOR SUPERFAMILY PROTEIN-RELATED"/>
    <property type="match status" value="1"/>
</dbReference>
<dbReference type="AlphaFoldDB" id="A0AAV4DSF9"/>
<feature type="region of interest" description="Disordered" evidence="5">
    <location>
        <begin position="25"/>
        <end position="52"/>
    </location>
</feature>
<name>A0AAV4DSF9_9GAST</name>
<accession>A0AAV4DSF9</accession>
<proteinExistence type="predicted"/>
<evidence type="ECO:0000256" key="4">
    <source>
        <dbReference type="ARBA" id="ARBA00023136"/>
    </source>
</evidence>
<organism evidence="8 9">
    <name type="scientific">Plakobranchus ocellatus</name>
    <dbReference type="NCBI Taxonomy" id="259542"/>
    <lineage>
        <taxon>Eukaryota</taxon>
        <taxon>Metazoa</taxon>
        <taxon>Spiralia</taxon>
        <taxon>Lophotrochozoa</taxon>
        <taxon>Mollusca</taxon>
        <taxon>Gastropoda</taxon>
        <taxon>Heterobranchia</taxon>
        <taxon>Euthyneura</taxon>
        <taxon>Panpulmonata</taxon>
        <taxon>Sacoglossa</taxon>
        <taxon>Placobranchoidea</taxon>
        <taxon>Plakobranchidae</taxon>
        <taxon>Plakobranchus</taxon>
    </lineage>
</organism>
<keyword evidence="3 6" id="KW-1133">Transmembrane helix</keyword>
<reference evidence="8 9" key="1">
    <citation type="journal article" date="2021" name="Elife">
        <title>Chloroplast acquisition without the gene transfer in kleptoplastic sea slugs, Plakobranchus ocellatus.</title>
        <authorList>
            <person name="Maeda T."/>
            <person name="Takahashi S."/>
            <person name="Yoshida T."/>
            <person name="Shimamura S."/>
            <person name="Takaki Y."/>
            <person name="Nagai Y."/>
            <person name="Toyoda A."/>
            <person name="Suzuki Y."/>
            <person name="Arimoto A."/>
            <person name="Ishii H."/>
            <person name="Satoh N."/>
            <person name="Nishiyama T."/>
            <person name="Hasebe M."/>
            <person name="Maruyama T."/>
            <person name="Minagawa J."/>
            <person name="Obokata J."/>
            <person name="Shigenobu S."/>
        </authorList>
    </citation>
    <scope>NUCLEOTIDE SEQUENCE [LARGE SCALE GENOMIC DNA]</scope>
</reference>
<dbReference type="GO" id="GO:0022857">
    <property type="term" value="F:transmembrane transporter activity"/>
    <property type="evidence" value="ECO:0007669"/>
    <property type="project" value="InterPro"/>
</dbReference>
<feature type="transmembrane region" description="Helical" evidence="6">
    <location>
        <begin position="350"/>
        <end position="370"/>
    </location>
</feature>
<feature type="transmembrane region" description="Helical" evidence="6">
    <location>
        <begin position="561"/>
        <end position="580"/>
    </location>
</feature>
<dbReference type="Proteomes" id="UP000735302">
    <property type="component" value="Unassembled WGS sequence"/>
</dbReference>
<evidence type="ECO:0000259" key="7">
    <source>
        <dbReference type="PROSITE" id="PS50850"/>
    </source>
</evidence>
<feature type="transmembrane region" description="Helical" evidence="6">
    <location>
        <begin position="202"/>
        <end position="224"/>
    </location>
</feature>
<evidence type="ECO:0000313" key="9">
    <source>
        <dbReference type="Proteomes" id="UP000735302"/>
    </source>
</evidence>
<evidence type="ECO:0000256" key="5">
    <source>
        <dbReference type="SAM" id="MobiDB-lite"/>
    </source>
</evidence>
<dbReference type="InterPro" id="IPR020846">
    <property type="entry name" value="MFS_dom"/>
</dbReference>
<evidence type="ECO:0000313" key="8">
    <source>
        <dbReference type="EMBL" id="GFO47080.1"/>
    </source>
</evidence>
<dbReference type="InterPro" id="IPR011701">
    <property type="entry name" value="MFS"/>
</dbReference>
<feature type="transmembrane region" description="Helical" evidence="6">
    <location>
        <begin position="231"/>
        <end position="250"/>
    </location>
</feature>
<dbReference type="Pfam" id="PF07690">
    <property type="entry name" value="MFS_1"/>
    <property type="match status" value="1"/>
</dbReference>
<dbReference type="Gene3D" id="1.20.1250.20">
    <property type="entry name" value="MFS general substrate transporter like domains"/>
    <property type="match status" value="2"/>
</dbReference>
<evidence type="ECO:0000256" key="3">
    <source>
        <dbReference type="ARBA" id="ARBA00022989"/>
    </source>
</evidence>
<feature type="transmembrane region" description="Helical" evidence="6">
    <location>
        <begin position="164"/>
        <end position="182"/>
    </location>
</feature>
<evidence type="ECO:0000256" key="1">
    <source>
        <dbReference type="ARBA" id="ARBA00004141"/>
    </source>
</evidence>
<feature type="transmembrane region" description="Helical" evidence="6">
    <location>
        <begin position="468"/>
        <end position="486"/>
    </location>
</feature>
<comment type="subcellular location">
    <subcellularLocation>
        <location evidence="1">Membrane</location>
        <topology evidence="1">Multi-pass membrane protein</topology>
    </subcellularLocation>
</comment>
<feature type="transmembrane region" description="Helical" evidence="6">
    <location>
        <begin position="402"/>
        <end position="425"/>
    </location>
</feature>
<feature type="domain" description="Major facilitator superfamily (MFS) profile" evidence="7">
    <location>
        <begin position="166"/>
        <end position="585"/>
    </location>
</feature>
<feature type="region of interest" description="Disordered" evidence="5">
    <location>
        <begin position="66"/>
        <end position="89"/>
    </location>
</feature>
<gene>
    <name evidence="8" type="ORF">PoB_007358500</name>
</gene>
<feature type="transmembrane region" description="Helical" evidence="6">
    <location>
        <begin position="437"/>
        <end position="456"/>
    </location>
</feature>
<dbReference type="InterPro" id="IPR049680">
    <property type="entry name" value="FLVCR1-2_SLC49-like"/>
</dbReference>
<dbReference type="SUPFAM" id="SSF103473">
    <property type="entry name" value="MFS general substrate transporter"/>
    <property type="match status" value="1"/>
</dbReference>
<feature type="transmembrane region" description="Helical" evidence="6">
    <location>
        <begin position="300"/>
        <end position="317"/>
    </location>
</feature>
<dbReference type="GO" id="GO:0016020">
    <property type="term" value="C:membrane"/>
    <property type="evidence" value="ECO:0007669"/>
    <property type="project" value="UniProtKB-SubCell"/>
</dbReference>
<dbReference type="PROSITE" id="PS50850">
    <property type="entry name" value="MFS"/>
    <property type="match status" value="1"/>
</dbReference>
<comment type="caution">
    <text evidence="8">The sequence shown here is derived from an EMBL/GenBank/DDBJ whole genome shotgun (WGS) entry which is preliminary data.</text>
</comment>
<keyword evidence="9" id="KW-1185">Reference proteome</keyword>
<feature type="transmembrane region" description="Helical" evidence="6">
    <location>
        <begin position="262"/>
        <end position="288"/>
    </location>
</feature>
<evidence type="ECO:0000256" key="2">
    <source>
        <dbReference type="ARBA" id="ARBA00022692"/>
    </source>
</evidence>
<dbReference type="PANTHER" id="PTHR10924:SF27">
    <property type="entry name" value="SOLUTE CARRIER FAMILY 49 MEMBER 4"/>
    <property type="match status" value="1"/>
</dbReference>
<sequence>MKCPQWSMPGLKHFKLLSHSKVSAARPIQPGPSQDNSSEFHSPANSPAQSLNSDFHDVRNEMESSVEVSGKFYSPRPSPVRGLSSGDFSDLDSDEMRTGYYSPIPSPVSSMKVHKDEDGSNNGMISTTDKLMPGLVQGNNSGISGDESTALIKEEGTYVYTRRWYVLFIFSMCALVQGLTFGSYGPIAQSLKAAFGWSKGNIGMLCLWNNLAVVLSALPISKLLDVKGIRYGTIVSMALSTVGLGLRCVSSDPVTATWLNNIAQVLCGVSSVLPYGAVSLLSSLWFPVTQRTTATALSTFAGYAGMGLSFIIGPLIVPEPDLSGSNSSNSTLQWHINGTDVSAEKDAIMLYFYCTAAFSALMLLLVLIYFPEKPPLPPSISAGCQRLEYHQGLKNLLKNKEFLLILFIFSIGTGVYAEFAVILDIDLAPLGVSQKTAGWMGFYALIGGCFAGFVISRIADIFRGKLKLFLILMFLPSTAFFVWFLMMVEGYVDRNIASLYITVVLPGCLITGTQPIFFELACEITYPTGESVATFFMALAQYLTGAFFLAILIIPGIGVGWMNWLVVACTAVTLGLLFLVREDYHRMKIDDTEIDVSPSNSDPGYNAN</sequence>
<dbReference type="EMBL" id="BLXT01008249">
    <property type="protein sequence ID" value="GFO47080.1"/>
    <property type="molecule type" value="Genomic_DNA"/>
</dbReference>
<dbReference type="InterPro" id="IPR036259">
    <property type="entry name" value="MFS_trans_sf"/>
</dbReference>
<feature type="transmembrane region" description="Helical" evidence="6">
    <location>
        <begin position="532"/>
        <end position="555"/>
    </location>
</feature>
<keyword evidence="4 6" id="KW-0472">Membrane</keyword>
<protein>
    <submittedName>
        <fullName evidence="8">Disrupted in renal carcinoma protein 2 homolog</fullName>
    </submittedName>
</protein>
<evidence type="ECO:0000256" key="6">
    <source>
        <dbReference type="SAM" id="Phobius"/>
    </source>
</evidence>
<keyword evidence="2 6" id="KW-0812">Transmembrane</keyword>